<comment type="caution">
    <text evidence="2">The sequence shown here is derived from an EMBL/GenBank/DDBJ whole genome shotgun (WGS) entry which is preliminary data.</text>
</comment>
<dbReference type="InterPro" id="IPR003593">
    <property type="entry name" value="AAA+_ATPase"/>
</dbReference>
<keyword evidence="3" id="KW-1185">Reference proteome</keyword>
<name>A0A561U3A5_9PSEU</name>
<dbReference type="GO" id="GO:0005524">
    <property type="term" value="F:ATP binding"/>
    <property type="evidence" value="ECO:0007669"/>
    <property type="project" value="InterPro"/>
</dbReference>
<dbReference type="Gene3D" id="3.40.50.300">
    <property type="entry name" value="P-loop containing nucleotide triphosphate hydrolases"/>
    <property type="match status" value="1"/>
</dbReference>
<reference evidence="2 3" key="1">
    <citation type="submission" date="2019-06" db="EMBL/GenBank/DDBJ databases">
        <title>Sequencing the genomes of 1000 actinobacteria strains.</title>
        <authorList>
            <person name="Klenk H.-P."/>
        </authorList>
    </citation>
    <scope>NUCLEOTIDE SEQUENCE [LARGE SCALE GENOMIC DNA]</scope>
    <source>
        <strain evidence="2 3">DSM 46699</strain>
    </source>
</reference>
<dbReference type="OrthoDB" id="9783370at2"/>
<dbReference type="SMART" id="SM00382">
    <property type="entry name" value="AAA"/>
    <property type="match status" value="1"/>
</dbReference>
<gene>
    <name evidence="2" type="ORF">FHU35_14116</name>
</gene>
<dbReference type="InterPro" id="IPR011704">
    <property type="entry name" value="ATPase_dyneun-rel_AAA"/>
</dbReference>
<evidence type="ECO:0000313" key="3">
    <source>
        <dbReference type="Proteomes" id="UP000316184"/>
    </source>
</evidence>
<dbReference type="Proteomes" id="UP000316184">
    <property type="component" value="Unassembled WGS sequence"/>
</dbReference>
<dbReference type="AlphaFoldDB" id="A0A561U3A5"/>
<dbReference type="GO" id="GO:0016887">
    <property type="term" value="F:ATP hydrolysis activity"/>
    <property type="evidence" value="ECO:0007669"/>
    <property type="project" value="InterPro"/>
</dbReference>
<proteinExistence type="predicted"/>
<organism evidence="2 3">
    <name type="scientific">Saccharopolyspora dendranthemae</name>
    <dbReference type="NCBI Taxonomy" id="1181886"/>
    <lineage>
        <taxon>Bacteria</taxon>
        <taxon>Bacillati</taxon>
        <taxon>Actinomycetota</taxon>
        <taxon>Actinomycetes</taxon>
        <taxon>Pseudonocardiales</taxon>
        <taxon>Pseudonocardiaceae</taxon>
        <taxon>Saccharopolyspora</taxon>
    </lineage>
</organism>
<evidence type="ECO:0000313" key="2">
    <source>
        <dbReference type="EMBL" id="TWF93843.1"/>
    </source>
</evidence>
<accession>A0A561U3A5</accession>
<dbReference type="CDD" id="cd00009">
    <property type="entry name" value="AAA"/>
    <property type="match status" value="1"/>
</dbReference>
<sequence length="324" mass="35739">MTLGIYTARRGGDGAQLIPSPASVTLGDPESYVPADGVKEAVNVALALGQPLLLTGEPGCGKTQLASNLAWSLGLTLRKFETKSDSTSESLFYRYDSLRHFESSSRGEPSDPLRHISWNALGAAILATLPAEEQAAYSVDGIEPTPRRSVVLIDEIDKAPRDFPNDVLNELEHLYFRVPEIGNTVIRADNAHRPIVVITSNSERDLPEPFLRRCVFHHITFPDDETVRRIALNHLGAHVRELDALLDEAVSFFAELRADSTGLSRRPGLAEFLNWLVVLGQHDTARQRLTTTSVRATIGVLVKTTSDLRRAEDLLTTWLSRRDG</sequence>
<feature type="domain" description="AAA+ ATPase" evidence="1">
    <location>
        <begin position="48"/>
        <end position="225"/>
    </location>
</feature>
<dbReference type="InterPro" id="IPR027417">
    <property type="entry name" value="P-loop_NTPase"/>
</dbReference>
<dbReference type="EMBL" id="VIWX01000004">
    <property type="protein sequence ID" value="TWF93843.1"/>
    <property type="molecule type" value="Genomic_DNA"/>
</dbReference>
<evidence type="ECO:0000259" key="1">
    <source>
        <dbReference type="SMART" id="SM00382"/>
    </source>
</evidence>
<protein>
    <submittedName>
        <fullName evidence="2">Dynein-related subfamily AAA family protein</fullName>
    </submittedName>
</protein>
<dbReference type="SUPFAM" id="SSF52540">
    <property type="entry name" value="P-loop containing nucleoside triphosphate hydrolases"/>
    <property type="match status" value="1"/>
</dbReference>
<dbReference type="Pfam" id="PF07728">
    <property type="entry name" value="AAA_5"/>
    <property type="match status" value="1"/>
</dbReference>